<dbReference type="Gene3D" id="3.90.1150.10">
    <property type="entry name" value="Aspartate Aminotransferase, domain 1"/>
    <property type="match status" value="1"/>
</dbReference>
<dbReference type="InterPro" id="IPR015421">
    <property type="entry name" value="PyrdxlP-dep_Trfase_major"/>
</dbReference>
<accession>A0A1X6X1D5</accession>
<keyword evidence="2" id="KW-0808">Transferase</keyword>
<dbReference type="PANTHER" id="PTHR43586:SF21">
    <property type="entry name" value="PYRIDOXAL PHOSPHATE (PLP)-DEPENDENT ASPARTATE AMINOTRANSFERASE SUPERFAMILY"/>
    <property type="match status" value="1"/>
</dbReference>
<evidence type="ECO:0000313" key="2">
    <source>
        <dbReference type="EMBL" id="SLM92372.1"/>
    </source>
</evidence>
<dbReference type="AlphaFoldDB" id="A0A1X6X1D5"/>
<reference evidence="3" key="1">
    <citation type="submission" date="2017-02" db="EMBL/GenBank/DDBJ databases">
        <authorList>
            <person name="Dridi B."/>
        </authorList>
    </citation>
    <scope>NUCLEOTIDE SEQUENCE [LARGE SCALE GENOMIC DNA]</scope>
    <source>
        <strain evidence="3">B Co 03.10</strain>
    </source>
</reference>
<sequence length="357" mass="37828">MREIWGEQFAGAEKFLDSATYGLPSRRQTDALRTALDDWESGTQDTSAFDEAVDAARSAFAELVGAPTDSVTIGSTTSALVGLIAAAVPDSGRVAVQRGEFTSVTAPFATQAARGVTVEQFDPGTLEASVEEAVQASARSPKKAFDLVAVSLVQSADGRVLDTERLRRAVAGTHTRVVIDVTQAVGWKTIDLGWADAVVASGYKWLLAPRGTAWMALADSLAKTLIPHTAGWYSSETPWANTYEHPPLLAADARRFDASPAWHPMLGSGISLPWLASLDMREVEAHCVGLANRVREAAGMEPADSAIAALDVPGIEAAVADAGIRAAVRAGRVRVGFHLYNTTTDADAFIGALRRVR</sequence>
<dbReference type="InterPro" id="IPR015424">
    <property type="entry name" value="PyrdxlP-dep_Trfase"/>
</dbReference>
<keyword evidence="3" id="KW-1185">Reference proteome</keyword>
<organism evidence="2 3">
    <name type="scientific">Brevibacterium yomogidense</name>
    <dbReference type="NCBI Taxonomy" id="946573"/>
    <lineage>
        <taxon>Bacteria</taxon>
        <taxon>Bacillati</taxon>
        <taxon>Actinomycetota</taxon>
        <taxon>Actinomycetes</taxon>
        <taxon>Micrococcales</taxon>
        <taxon>Brevibacteriaceae</taxon>
        <taxon>Brevibacterium</taxon>
    </lineage>
</organism>
<protein>
    <submittedName>
        <fullName evidence="2">Cysteine desulfurase</fullName>
        <ecNumber evidence="2">2.8.1.7</ecNumber>
    </submittedName>
</protein>
<feature type="domain" description="Aminotransferase class V" evidence="1">
    <location>
        <begin position="47"/>
        <end position="293"/>
    </location>
</feature>
<proteinExistence type="predicted"/>
<gene>
    <name evidence="2" type="ORF">FM105_03085</name>
</gene>
<dbReference type="PANTHER" id="PTHR43586">
    <property type="entry name" value="CYSTEINE DESULFURASE"/>
    <property type="match status" value="1"/>
</dbReference>
<dbReference type="InterPro" id="IPR000192">
    <property type="entry name" value="Aminotrans_V_dom"/>
</dbReference>
<dbReference type="Gene3D" id="3.40.640.10">
    <property type="entry name" value="Type I PLP-dependent aspartate aminotransferase-like (Major domain)"/>
    <property type="match status" value="1"/>
</dbReference>
<dbReference type="Pfam" id="PF00266">
    <property type="entry name" value="Aminotran_5"/>
    <property type="match status" value="1"/>
</dbReference>
<evidence type="ECO:0000313" key="3">
    <source>
        <dbReference type="Proteomes" id="UP000196581"/>
    </source>
</evidence>
<dbReference type="EC" id="2.8.1.7" evidence="2"/>
<dbReference type="Proteomes" id="UP000196581">
    <property type="component" value="Unassembled WGS sequence"/>
</dbReference>
<name>A0A1X6X1D5_9MICO</name>
<dbReference type="GO" id="GO:0031071">
    <property type="term" value="F:cysteine desulfurase activity"/>
    <property type="evidence" value="ECO:0007669"/>
    <property type="project" value="UniProtKB-EC"/>
</dbReference>
<dbReference type="InterPro" id="IPR015422">
    <property type="entry name" value="PyrdxlP-dep_Trfase_small"/>
</dbReference>
<dbReference type="SUPFAM" id="SSF53383">
    <property type="entry name" value="PLP-dependent transferases"/>
    <property type="match status" value="1"/>
</dbReference>
<dbReference type="EMBL" id="FWFF01000003">
    <property type="protein sequence ID" value="SLM92372.1"/>
    <property type="molecule type" value="Genomic_DNA"/>
</dbReference>
<evidence type="ECO:0000259" key="1">
    <source>
        <dbReference type="Pfam" id="PF00266"/>
    </source>
</evidence>